<proteinExistence type="predicted"/>
<dbReference type="Pfam" id="PF02613">
    <property type="entry name" value="Nitrate_red_del"/>
    <property type="match status" value="1"/>
</dbReference>
<dbReference type="PANTHER" id="PTHR43680">
    <property type="entry name" value="NITRATE REDUCTASE MOLYBDENUM COFACTOR ASSEMBLY CHAPERONE"/>
    <property type="match status" value="1"/>
</dbReference>
<evidence type="ECO:0000313" key="3">
    <source>
        <dbReference type="Proteomes" id="UP001501169"/>
    </source>
</evidence>
<name>A0ABP3N8G5_9GAMM</name>
<dbReference type="InterPro" id="IPR003765">
    <property type="entry name" value="NO3_reductase_chaperone_NarJ"/>
</dbReference>
<dbReference type="PANTHER" id="PTHR43680:SF2">
    <property type="entry name" value="NITRATE REDUCTASE MOLYBDENUM COFACTOR ASSEMBLY CHAPERONE NARJ"/>
    <property type="match status" value="1"/>
</dbReference>
<dbReference type="InterPro" id="IPR036411">
    <property type="entry name" value="TorD-like_sf"/>
</dbReference>
<dbReference type="InterPro" id="IPR020945">
    <property type="entry name" value="DMSO/NO3_reduct_chaperone"/>
</dbReference>
<organism evidence="2 3">
    <name type="scientific">Rheinheimera aquimaris</name>
    <dbReference type="NCBI Taxonomy" id="412437"/>
    <lineage>
        <taxon>Bacteria</taxon>
        <taxon>Pseudomonadati</taxon>
        <taxon>Pseudomonadota</taxon>
        <taxon>Gammaproteobacteria</taxon>
        <taxon>Chromatiales</taxon>
        <taxon>Chromatiaceae</taxon>
        <taxon>Rheinheimera</taxon>
    </lineage>
</organism>
<dbReference type="NCBIfam" id="TIGR00684">
    <property type="entry name" value="narJ"/>
    <property type="match status" value="1"/>
</dbReference>
<dbReference type="Proteomes" id="UP001501169">
    <property type="component" value="Unassembled WGS sequence"/>
</dbReference>
<accession>A0ABP3N8G5</accession>
<dbReference type="SUPFAM" id="SSF89155">
    <property type="entry name" value="TorD-like"/>
    <property type="match status" value="1"/>
</dbReference>
<keyword evidence="3" id="KW-1185">Reference proteome</keyword>
<dbReference type="RefSeq" id="WP_226765924.1">
    <property type="nucleotide sequence ID" value="NZ_BAAAEO010000001.1"/>
</dbReference>
<dbReference type="EMBL" id="BAAAEO010000001">
    <property type="protein sequence ID" value="GAA0537338.1"/>
    <property type="molecule type" value="Genomic_DNA"/>
</dbReference>
<protein>
    <submittedName>
        <fullName evidence="2">Nitrate reductase molybdenum cofactor assembly chaperone</fullName>
    </submittedName>
</protein>
<sequence>MQILQLLSLLLDYPLQPMVDGKDDLLSVVANATIDADQKQQLTEFIQSRTAGALMDWQSEYDGLFERGRSLSLLIFEHIHGESRDRGQAMVNLLAQYREAGLDIGVKELPDYLPLYLEFLSTQGTQNAQIGLEEISPVLAVLLCRLEQRQSDYASIFSTLLSLSKAEVDLTDIKQQIANEQRDDTPKALDKVWEEEMVSFIGNEQTNAACGTGNKPAEGQRRDQYIPLSTELLGSPATEQTLYQVAAEKRA</sequence>
<gene>
    <name evidence="2" type="primary">narJ</name>
    <name evidence="2" type="ORF">GCM10009098_00980</name>
</gene>
<reference evidence="3" key="1">
    <citation type="journal article" date="2019" name="Int. J. Syst. Evol. Microbiol.">
        <title>The Global Catalogue of Microorganisms (GCM) 10K type strain sequencing project: providing services to taxonomists for standard genome sequencing and annotation.</title>
        <authorList>
            <consortium name="The Broad Institute Genomics Platform"/>
            <consortium name="The Broad Institute Genome Sequencing Center for Infectious Disease"/>
            <person name="Wu L."/>
            <person name="Ma J."/>
        </authorList>
    </citation>
    <scope>NUCLEOTIDE SEQUENCE [LARGE SCALE GENOMIC DNA]</scope>
    <source>
        <strain evidence="3">JCM 14331</strain>
    </source>
</reference>
<comment type="caution">
    <text evidence="2">The sequence shown here is derived from an EMBL/GenBank/DDBJ whole genome shotgun (WGS) entry which is preliminary data.</text>
</comment>
<evidence type="ECO:0000256" key="1">
    <source>
        <dbReference type="ARBA" id="ARBA00023063"/>
    </source>
</evidence>
<dbReference type="Gene3D" id="1.10.3480.10">
    <property type="entry name" value="TorD-like"/>
    <property type="match status" value="1"/>
</dbReference>
<keyword evidence="1" id="KW-0534">Nitrate assimilation</keyword>
<evidence type="ECO:0000313" key="2">
    <source>
        <dbReference type="EMBL" id="GAA0537338.1"/>
    </source>
</evidence>